<protein>
    <submittedName>
        <fullName evidence="3">Uncharacterized protein</fullName>
    </submittedName>
</protein>
<dbReference type="Proteomes" id="UP001604277">
    <property type="component" value="Unassembled WGS sequence"/>
</dbReference>
<keyword evidence="1" id="KW-0175">Coiled coil</keyword>
<dbReference type="AlphaFoldDB" id="A0ABD1S4J7"/>
<evidence type="ECO:0000256" key="1">
    <source>
        <dbReference type="ARBA" id="ARBA00023054"/>
    </source>
</evidence>
<name>A0ABD1S4J7_9LAMI</name>
<feature type="region of interest" description="Disordered" evidence="2">
    <location>
        <begin position="1"/>
        <end position="39"/>
    </location>
</feature>
<evidence type="ECO:0000313" key="4">
    <source>
        <dbReference type="Proteomes" id="UP001604277"/>
    </source>
</evidence>
<keyword evidence="4" id="KW-1185">Reference proteome</keyword>
<dbReference type="PANTHER" id="PTHR31342:SF16">
    <property type="entry name" value="TALIN_MIDDLE DOMAIN-CONTAINING PROTEIN"/>
    <property type="match status" value="1"/>
</dbReference>
<gene>
    <name evidence="3" type="ORF">Fot_38846</name>
</gene>
<dbReference type="InterPro" id="IPR040265">
    <property type="entry name" value="CHUP1/IPGA1-like"/>
</dbReference>
<feature type="region of interest" description="Disordered" evidence="2">
    <location>
        <begin position="69"/>
        <end position="91"/>
    </location>
</feature>
<organism evidence="3 4">
    <name type="scientific">Forsythia ovata</name>
    <dbReference type="NCBI Taxonomy" id="205694"/>
    <lineage>
        <taxon>Eukaryota</taxon>
        <taxon>Viridiplantae</taxon>
        <taxon>Streptophyta</taxon>
        <taxon>Embryophyta</taxon>
        <taxon>Tracheophyta</taxon>
        <taxon>Spermatophyta</taxon>
        <taxon>Magnoliopsida</taxon>
        <taxon>eudicotyledons</taxon>
        <taxon>Gunneridae</taxon>
        <taxon>Pentapetalae</taxon>
        <taxon>asterids</taxon>
        <taxon>lamiids</taxon>
        <taxon>Lamiales</taxon>
        <taxon>Oleaceae</taxon>
        <taxon>Forsythieae</taxon>
        <taxon>Forsythia</taxon>
    </lineage>
</organism>
<dbReference type="EMBL" id="JBFOLJ010000011">
    <property type="protein sequence ID" value="KAL2495089.1"/>
    <property type="molecule type" value="Genomic_DNA"/>
</dbReference>
<dbReference type="PANTHER" id="PTHR31342">
    <property type="entry name" value="PROTEIN CHUP1, CHLOROPLASTIC"/>
    <property type="match status" value="1"/>
</dbReference>
<evidence type="ECO:0000256" key="2">
    <source>
        <dbReference type="SAM" id="MobiDB-lite"/>
    </source>
</evidence>
<reference evidence="4" key="1">
    <citation type="submission" date="2024-07" db="EMBL/GenBank/DDBJ databases">
        <title>Two chromosome-level genome assemblies of Korean endemic species Abeliophyllum distichum and Forsythia ovata (Oleaceae).</title>
        <authorList>
            <person name="Jang H."/>
        </authorList>
    </citation>
    <scope>NUCLEOTIDE SEQUENCE [LARGE SCALE GENOMIC DNA]</scope>
</reference>
<comment type="caution">
    <text evidence="3">The sequence shown here is derived from an EMBL/GenBank/DDBJ whole genome shotgun (WGS) entry which is preliminary data.</text>
</comment>
<accession>A0ABD1S4J7</accession>
<sequence length="228" mass="24644">MASKNGAPLPPPPPMLTSKGAVPLTGAAPPPPPGLAGAKALLPKKATTKLRRSSQMGSLYRLLKGKVEGSSLDGKSSGRKGKIGASAPGKQGMADALAEMTKRSAYFQQIEEDVKNYAKSIKEVKAAINSFQTSDMAELLKFHNHVESNLEKLTDETQVLARFEDFPTKKLEALRMAAALFSKLDSTARTLQNWPIVPPVGQLLDKAESYFNKVRLKIMEPNDAILLM</sequence>
<evidence type="ECO:0000313" key="3">
    <source>
        <dbReference type="EMBL" id="KAL2495089.1"/>
    </source>
</evidence>
<proteinExistence type="predicted"/>